<evidence type="ECO:0000313" key="2">
    <source>
        <dbReference type="Proteomes" id="UP000254343"/>
    </source>
</evidence>
<proteinExistence type="predicted"/>
<reference evidence="1 2" key="1">
    <citation type="submission" date="2018-06" db="EMBL/GenBank/DDBJ databases">
        <authorList>
            <consortium name="Pathogen Informatics"/>
            <person name="Doyle S."/>
        </authorList>
    </citation>
    <scope>NUCLEOTIDE SEQUENCE [LARGE SCALE GENOMIC DNA]</scope>
    <source>
        <strain evidence="1 2">NCTC12722</strain>
    </source>
</reference>
<organism evidence="1 2">
    <name type="scientific">Afipia felis</name>
    <name type="common">Cat scratch disease bacillus</name>
    <dbReference type="NCBI Taxonomy" id="1035"/>
    <lineage>
        <taxon>Bacteria</taxon>
        <taxon>Pseudomonadati</taxon>
        <taxon>Pseudomonadota</taxon>
        <taxon>Alphaproteobacteria</taxon>
        <taxon>Hyphomicrobiales</taxon>
        <taxon>Nitrobacteraceae</taxon>
        <taxon>Afipia</taxon>
    </lineage>
</organism>
<dbReference type="EMBL" id="UIGB01000001">
    <property type="protein sequence ID" value="SUU86086.1"/>
    <property type="molecule type" value="Genomic_DNA"/>
</dbReference>
<protein>
    <submittedName>
        <fullName evidence="1">Uncharacterized protein</fullName>
    </submittedName>
</protein>
<sequence>MAERDFLFEYRFDGDIYGMSVRAKDMEHARRKVSAMSFAICKGEIAATIPLSPKSIMRRILGRKP</sequence>
<accession>A0A380WBA2</accession>
<gene>
    <name evidence="1" type="ORF">NCTC12722_03307</name>
</gene>
<name>A0A380WBA2_AFIFE</name>
<evidence type="ECO:0000313" key="1">
    <source>
        <dbReference type="EMBL" id="SUU86086.1"/>
    </source>
</evidence>
<dbReference type="RefSeq" id="WP_002716910.1">
    <property type="nucleotide sequence ID" value="NZ_UFSI01000001.1"/>
</dbReference>
<dbReference type="AlphaFoldDB" id="A0A380WBA2"/>
<dbReference type="Proteomes" id="UP000254343">
    <property type="component" value="Unassembled WGS sequence"/>
</dbReference>